<gene>
    <name evidence="2" type="ORF">SAMN05444171_1159</name>
</gene>
<name>A0A1H4RME4_9BRAD</name>
<protein>
    <submittedName>
        <fullName evidence="2">Glycosyltransferase involved in LPS biosynthesis, GR25 family</fullName>
    </submittedName>
</protein>
<dbReference type="EMBL" id="FNTI01000001">
    <property type="protein sequence ID" value="SEC33017.1"/>
    <property type="molecule type" value="Genomic_DNA"/>
</dbReference>
<keyword evidence="2" id="KW-0808">Transferase</keyword>
<proteinExistence type="predicted"/>
<sequence length="246" mass="28215">MDRTLFDYVDRIAIIHLPDRLDRYRALGEELLRAGIEIDNPKIMFPAPPMPDDANGFHSRGVHGNFLSHLEIIESAYHDGLETLLVLEDDAIFSDRFRATQSNLVDALSSDAWDMCFVGHSISTGLQDSTSGLVRYSGPFIWAHCYLLHRRVMPRLIQYMRDTLLHPAGHPDGGRMYIDATFTLFRKRYPDMICLISSPCLSVQRGSQSSLNSQLWYDKSSITRYAVRGARVIRDELWRKGWLPQK</sequence>
<organism evidence="2 3">
    <name type="scientific">Bradyrhizobium lablabi</name>
    <dbReference type="NCBI Taxonomy" id="722472"/>
    <lineage>
        <taxon>Bacteria</taxon>
        <taxon>Pseudomonadati</taxon>
        <taxon>Pseudomonadota</taxon>
        <taxon>Alphaproteobacteria</taxon>
        <taxon>Hyphomicrobiales</taxon>
        <taxon>Nitrobacteraceae</taxon>
        <taxon>Bradyrhizobium</taxon>
    </lineage>
</organism>
<dbReference type="GO" id="GO:0016740">
    <property type="term" value="F:transferase activity"/>
    <property type="evidence" value="ECO:0007669"/>
    <property type="project" value="UniProtKB-KW"/>
</dbReference>
<dbReference type="RefSeq" id="WP_074816681.1">
    <property type="nucleotide sequence ID" value="NZ_FNTI01000001.1"/>
</dbReference>
<evidence type="ECO:0000259" key="1">
    <source>
        <dbReference type="Pfam" id="PF01755"/>
    </source>
</evidence>
<dbReference type="Proteomes" id="UP000183208">
    <property type="component" value="Unassembled WGS sequence"/>
</dbReference>
<evidence type="ECO:0000313" key="3">
    <source>
        <dbReference type="Proteomes" id="UP000183208"/>
    </source>
</evidence>
<accession>A0A1H4RME4</accession>
<feature type="domain" description="Glycosyl transferase family 25" evidence="1">
    <location>
        <begin position="60"/>
        <end position="109"/>
    </location>
</feature>
<dbReference type="AlphaFoldDB" id="A0A1H4RME4"/>
<dbReference type="OrthoDB" id="9816113at2"/>
<dbReference type="Pfam" id="PF01755">
    <property type="entry name" value="Glyco_transf_25"/>
    <property type="match status" value="1"/>
</dbReference>
<dbReference type="InterPro" id="IPR002654">
    <property type="entry name" value="Glyco_trans_25"/>
</dbReference>
<reference evidence="2 3" key="1">
    <citation type="submission" date="2016-10" db="EMBL/GenBank/DDBJ databases">
        <authorList>
            <person name="de Groot N.N."/>
        </authorList>
    </citation>
    <scope>NUCLEOTIDE SEQUENCE [LARGE SCALE GENOMIC DNA]</scope>
    <source>
        <strain evidence="2 3">GAS522</strain>
    </source>
</reference>
<evidence type="ECO:0000313" key="2">
    <source>
        <dbReference type="EMBL" id="SEC33017.1"/>
    </source>
</evidence>